<evidence type="ECO:0000313" key="4">
    <source>
        <dbReference type="Proteomes" id="UP000245695"/>
    </source>
</evidence>
<feature type="domain" description="VanZ-like" evidence="2">
    <location>
        <begin position="7"/>
        <end position="152"/>
    </location>
</feature>
<keyword evidence="1" id="KW-0472">Membrane</keyword>
<feature type="transmembrane region" description="Helical" evidence="1">
    <location>
        <begin position="101"/>
        <end position="118"/>
    </location>
</feature>
<dbReference type="AlphaFoldDB" id="A0A2P2BTE0"/>
<feature type="transmembrane region" description="Helical" evidence="1">
    <location>
        <begin position="77"/>
        <end position="96"/>
    </location>
</feature>
<proteinExistence type="predicted"/>
<keyword evidence="4" id="KW-1185">Reference proteome</keyword>
<organism evidence="3 4">
    <name type="scientific">Romboutsia hominis</name>
    <dbReference type="NCBI Taxonomy" id="1507512"/>
    <lineage>
        <taxon>Bacteria</taxon>
        <taxon>Bacillati</taxon>
        <taxon>Bacillota</taxon>
        <taxon>Clostridia</taxon>
        <taxon>Peptostreptococcales</taxon>
        <taxon>Peptostreptococcaceae</taxon>
        <taxon>Romboutsia</taxon>
    </lineage>
</organism>
<reference evidence="3 4" key="1">
    <citation type="submission" date="2014-09" db="EMBL/GenBank/DDBJ databases">
        <authorList>
            <person name="Hornung B.V."/>
        </authorList>
    </citation>
    <scope>NUCLEOTIDE SEQUENCE [LARGE SCALE GENOMIC DNA]</scope>
    <source>
        <strain evidence="3 4">FRIFI</strain>
    </source>
</reference>
<name>A0A2P2BTE0_9FIRM</name>
<dbReference type="NCBIfam" id="NF037970">
    <property type="entry name" value="vanZ_1"/>
    <property type="match status" value="1"/>
</dbReference>
<dbReference type="Proteomes" id="UP000245695">
    <property type="component" value="Chromosome 1"/>
</dbReference>
<protein>
    <submittedName>
        <fullName evidence="3">VanZ like family</fullName>
    </submittedName>
</protein>
<dbReference type="KEGG" id="rhom:FRIFI_2103"/>
<dbReference type="InterPro" id="IPR006976">
    <property type="entry name" value="VanZ-like"/>
</dbReference>
<dbReference type="Pfam" id="PF04892">
    <property type="entry name" value="VanZ"/>
    <property type="match status" value="1"/>
</dbReference>
<dbReference type="EMBL" id="LN650648">
    <property type="protein sequence ID" value="CEI73631.1"/>
    <property type="molecule type" value="Genomic_DNA"/>
</dbReference>
<accession>A0A2P2BTE0</accession>
<feature type="transmembrane region" description="Helical" evidence="1">
    <location>
        <begin position="138"/>
        <end position="160"/>
    </location>
</feature>
<evidence type="ECO:0000259" key="2">
    <source>
        <dbReference type="Pfam" id="PF04892"/>
    </source>
</evidence>
<evidence type="ECO:0000313" key="3">
    <source>
        <dbReference type="EMBL" id="CEI73631.1"/>
    </source>
</evidence>
<dbReference type="RefSeq" id="WP_166505819.1">
    <property type="nucleotide sequence ID" value="NZ_JAKNTL010000007.1"/>
</dbReference>
<gene>
    <name evidence="3" type="ORF">FRIFI_2103</name>
</gene>
<keyword evidence="1" id="KW-0812">Transmembrane</keyword>
<evidence type="ECO:0000256" key="1">
    <source>
        <dbReference type="SAM" id="Phobius"/>
    </source>
</evidence>
<sequence length="177" mass="20036">MKKIICLVLVILAMGTMYYFSSQEGNVSKIQSDKVVKIVDEVRQEVTLKDSKLISIKDKVFNVLKRYGSKSYIVRKLAHFSIYACIGISLCLMLYVFTKRVFISATLAFIISALYAYYDEMRQLSVAGRVGSIKDVFIDSSGAITGIIILVVIIVMFNGIRGFFNFLFKKSNYKETV</sequence>
<keyword evidence="1" id="KW-1133">Transmembrane helix</keyword>